<dbReference type="SUPFAM" id="SSF48179">
    <property type="entry name" value="6-phosphogluconate dehydrogenase C-terminal domain-like"/>
    <property type="match status" value="1"/>
</dbReference>
<name>A0A9W9J592_9EURO</name>
<evidence type="ECO:0000259" key="4">
    <source>
        <dbReference type="Pfam" id="PF03446"/>
    </source>
</evidence>
<dbReference type="InterPro" id="IPR008927">
    <property type="entry name" value="6-PGluconate_DH-like_C_sf"/>
</dbReference>
<dbReference type="InterPro" id="IPR036291">
    <property type="entry name" value="NAD(P)-bd_dom_sf"/>
</dbReference>
<dbReference type="EMBL" id="JAPQKP010000005">
    <property type="protein sequence ID" value="KAJ5190067.1"/>
    <property type="molecule type" value="Genomic_DNA"/>
</dbReference>
<dbReference type="Proteomes" id="UP001150879">
    <property type="component" value="Unassembled WGS sequence"/>
</dbReference>
<accession>A0A9W9J592</accession>
<feature type="domain" description="6-phosphogluconate dehydrogenase NADP-binding" evidence="4">
    <location>
        <begin position="8"/>
        <end position="160"/>
    </location>
</feature>
<dbReference type="InterPro" id="IPR051265">
    <property type="entry name" value="HIBADH-related_NP60_sf"/>
</dbReference>
<dbReference type="InterPro" id="IPR013328">
    <property type="entry name" value="6PGD_dom2"/>
</dbReference>
<reference evidence="5" key="1">
    <citation type="submission" date="2022-11" db="EMBL/GenBank/DDBJ databases">
        <authorList>
            <person name="Petersen C."/>
        </authorList>
    </citation>
    <scope>NUCLEOTIDE SEQUENCE</scope>
    <source>
        <strain evidence="5">IBT 16849</strain>
    </source>
</reference>
<dbReference type="Pfam" id="PF03446">
    <property type="entry name" value="NAD_binding_2"/>
    <property type="match status" value="1"/>
</dbReference>
<evidence type="ECO:0000313" key="6">
    <source>
        <dbReference type="Proteomes" id="UP001150879"/>
    </source>
</evidence>
<evidence type="ECO:0000256" key="2">
    <source>
        <dbReference type="ARBA" id="ARBA00023002"/>
    </source>
</evidence>
<feature type="active site" evidence="3">
    <location>
        <position position="181"/>
    </location>
</feature>
<protein>
    <recommendedName>
        <fullName evidence="4">6-phosphogluconate dehydrogenase NADP-binding domain-containing protein</fullName>
    </recommendedName>
</protein>
<dbReference type="Gene3D" id="3.40.50.720">
    <property type="entry name" value="NAD(P)-binding Rossmann-like Domain"/>
    <property type="match status" value="1"/>
</dbReference>
<sequence>MTIATDLQLGWIGLGNMGSAMASNLQNYLHAQGQLPLRFWNRTASKGEVVTSLGGIQCDSIADVVRDSTIIFLSTSNDEALEIIIGEIIATGNLTDKIIVDTTTVHPDTSKAVSAKLVRENAFLVSGPVFGSAPMAAERKILMVAAGARCTIHRISPYIKGVIARDMLEVADEPQKASLLKIIGNFVVSGLTEIIGEAHVFAEKSELGTEVVEKLLEAQFGPLPTMISKRLTQGVYMPPKGTSPWSNLDLALKDADHALECAVAVGTRLPVGEVVLENLKRAKVFSQEQDRQLDSAASYGIIRCDAGLDFDNESVKKRDA</sequence>
<comment type="caution">
    <text evidence="5">The sequence shown here is derived from an EMBL/GenBank/DDBJ whole genome shotgun (WGS) entry which is preliminary data.</text>
</comment>
<comment type="similarity">
    <text evidence="1">Belongs to the HIBADH-related family. NP60 subfamily.</text>
</comment>
<dbReference type="InterPro" id="IPR015815">
    <property type="entry name" value="HIBADH-related"/>
</dbReference>
<keyword evidence="6" id="KW-1185">Reference proteome</keyword>
<keyword evidence="2" id="KW-0560">Oxidoreductase</keyword>
<dbReference type="GO" id="GO:0050661">
    <property type="term" value="F:NADP binding"/>
    <property type="evidence" value="ECO:0007669"/>
    <property type="project" value="InterPro"/>
</dbReference>
<dbReference type="PIRSF" id="PIRSF000103">
    <property type="entry name" value="HIBADH"/>
    <property type="match status" value="1"/>
</dbReference>
<gene>
    <name evidence="5" type="ORF">N7472_009081</name>
</gene>
<evidence type="ECO:0000256" key="1">
    <source>
        <dbReference type="ARBA" id="ARBA00007598"/>
    </source>
</evidence>
<dbReference type="SUPFAM" id="SSF51735">
    <property type="entry name" value="NAD(P)-binding Rossmann-fold domains"/>
    <property type="match status" value="1"/>
</dbReference>
<reference evidence="5" key="2">
    <citation type="journal article" date="2023" name="IMA Fungus">
        <title>Comparative genomic study of the Penicillium genus elucidates a diverse pangenome and 15 lateral gene transfer events.</title>
        <authorList>
            <person name="Petersen C."/>
            <person name="Sorensen T."/>
            <person name="Nielsen M.R."/>
            <person name="Sondergaard T.E."/>
            <person name="Sorensen J.L."/>
            <person name="Fitzpatrick D.A."/>
            <person name="Frisvad J.C."/>
            <person name="Nielsen K.L."/>
        </authorList>
    </citation>
    <scope>NUCLEOTIDE SEQUENCE</scope>
    <source>
        <strain evidence="5">IBT 16849</strain>
    </source>
</reference>
<evidence type="ECO:0000256" key="3">
    <source>
        <dbReference type="PIRSR" id="PIRSR000103-1"/>
    </source>
</evidence>
<dbReference type="PANTHER" id="PTHR43580:SF8">
    <property type="entry name" value="6-PHOSPHOGLUCONATE DEHYDROGENASE NADP-BINDING DOMAIN-CONTAINING PROTEIN-RELATED"/>
    <property type="match status" value="1"/>
</dbReference>
<dbReference type="GO" id="GO:0016491">
    <property type="term" value="F:oxidoreductase activity"/>
    <property type="evidence" value="ECO:0007669"/>
    <property type="project" value="UniProtKB-KW"/>
</dbReference>
<evidence type="ECO:0000313" key="5">
    <source>
        <dbReference type="EMBL" id="KAJ5190067.1"/>
    </source>
</evidence>
<dbReference type="Gene3D" id="1.10.1040.10">
    <property type="entry name" value="N-(1-d-carboxylethyl)-l-norvaline Dehydrogenase, domain 2"/>
    <property type="match status" value="1"/>
</dbReference>
<dbReference type="PANTHER" id="PTHR43580">
    <property type="entry name" value="OXIDOREDUCTASE GLYR1-RELATED"/>
    <property type="match status" value="1"/>
</dbReference>
<dbReference type="InterPro" id="IPR006115">
    <property type="entry name" value="6PGDH_NADP-bd"/>
</dbReference>
<organism evidence="5 6">
    <name type="scientific">Penicillium cf. griseofulvum</name>
    <dbReference type="NCBI Taxonomy" id="2972120"/>
    <lineage>
        <taxon>Eukaryota</taxon>
        <taxon>Fungi</taxon>
        <taxon>Dikarya</taxon>
        <taxon>Ascomycota</taxon>
        <taxon>Pezizomycotina</taxon>
        <taxon>Eurotiomycetes</taxon>
        <taxon>Eurotiomycetidae</taxon>
        <taxon>Eurotiales</taxon>
        <taxon>Aspergillaceae</taxon>
        <taxon>Penicillium</taxon>
    </lineage>
</organism>
<proteinExistence type="inferred from homology"/>
<dbReference type="AlphaFoldDB" id="A0A9W9J592"/>